<dbReference type="Proteomes" id="UP000001075">
    <property type="component" value="Unassembled WGS sequence"/>
</dbReference>
<proteinExistence type="predicted"/>
<organism evidence="2 3">
    <name type="scientific">Cricetulus griseus</name>
    <name type="common">Chinese hamster</name>
    <name type="synonym">Cricetulus barabensis griseus</name>
    <dbReference type="NCBI Taxonomy" id="10029"/>
    <lineage>
        <taxon>Eukaryota</taxon>
        <taxon>Metazoa</taxon>
        <taxon>Chordata</taxon>
        <taxon>Craniata</taxon>
        <taxon>Vertebrata</taxon>
        <taxon>Euteleostomi</taxon>
        <taxon>Mammalia</taxon>
        <taxon>Eutheria</taxon>
        <taxon>Euarchontoglires</taxon>
        <taxon>Glires</taxon>
        <taxon>Rodentia</taxon>
        <taxon>Myomorpha</taxon>
        <taxon>Muroidea</taxon>
        <taxon>Cricetidae</taxon>
        <taxon>Cricetinae</taxon>
        <taxon>Cricetulus</taxon>
    </lineage>
</organism>
<dbReference type="AlphaFoldDB" id="G3HE76"/>
<feature type="compositionally biased region" description="Basic and acidic residues" evidence="1">
    <location>
        <begin position="92"/>
        <end position="110"/>
    </location>
</feature>
<accession>G3HE76</accession>
<sequence length="116" mass="12174">MTIMVTVGVAAYSPAPGKGFPGVTALLGQGKVSPGKSKSLQFCSCPLDYNNNSNLPGEGFPGLKCYSPALLPSAQALKGGCHPNLMQRFTRREESRRVAASARVEEDGGKVSKCKT</sequence>
<evidence type="ECO:0000256" key="1">
    <source>
        <dbReference type="SAM" id="MobiDB-lite"/>
    </source>
</evidence>
<feature type="region of interest" description="Disordered" evidence="1">
    <location>
        <begin position="92"/>
        <end position="116"/>
    </location>
</feature>
<dbReference type="EMBL" id="JH000310">
    <property type="protein sequence ID" value="EGW08801.1"/>
    <property type="molecule type" value="Genomic_DNA"/>
</dbReference>
<evidence type="ECO:0000313" key="2">
    <source>
        <dbReference type="EMBL" id="EGW08801.1"/>
    </source>
</evidence>
<reference evidence="3" key="1">
    <citation type="journal article" date="2011" name="Nat. Biotechnol.">
        <title>The genomic sequence of the Chinese hamster ovary (CHO)-K1 cell line.</title>
        <authorList>
            <person name="Xu X."/>
            <person name="Nagarajan H."/>
            <person name="Lewis N.E."/>
            <person name="Pan S."/>
            <person name="Cai Z."/>
            <person name="Liu X."/>
            <person name="Chen W."/>
            <person name="Xie M."/>
            <person name="Wang W."/>
            <person name="Hammond S."/>
            <person name="Andersen M.R."/>
            <person name="Neff N."/>
            <person name="Passarelli B."/>
            <person name="Koh W."/>
            <person name="Fan H.C."/>
            <person name="Wang J."/>
            <person name="Gui Y."/>
            <person name="Lee K.H."/>
            <person name="Betenbaugh M.J."/>
            <person name="Quake S.R."/>
            <person name="Famili I."/>
            <person name="Palsson B.O."/>
            <person name="Wang J."/>
        </authorList>
    </citation>
    <scope>NUCLEOTIDE SEQUENCE [LARGE SCALE GENOMIC DNA]</scope>
    <source>
        <strain evidence="3">CHO K1 cell line</strain>
    </source>
</reference>
<evidence type="ECO:0000313" key="3">
    <source>
        <dbReference type="Proteomes" id="UP000001075"/>
    </source>
</evidence>
<dbReference type="InParanoid" id="G3HE76"/>
<name>G3HE76_CRIGR</name>
<protein>
    <submittedName>
        <fullName evidence="2">Uncharacterized protein</fullName>
    </submittedName>
</protein>
<gene>
    <name evidence="2" type="ORF">I79_008852</name>
</gene>